<feature type="signal peptide" evidence="1">
    <location>
        <begin position="1"/>
        <end position="15"/>
    </location>
</feature>
<dbReference type="AlphaFoldDB" id="A0A6B0UEW7"/>
<evidence type="ECO:0000313" key="2">
    <source>
        <dbReference type="EMBL" id="MXU88127.1"/>
    </source>
</evidence>
<name>A0A6B0UEW7_IXORI</name>
<organism evidence="2">
    <name type="scientific">Ixodes ricinus</name>
    <name type="common">Common tick</name>
    <name type="synonym">Acarus ricinus</name>
    <dbReference type="NCBI Taxonomy" id="34613"/>
    <lineage>
        <taxon>Eukaryota</taxon>
        <taxon>Metazoa</taxon>
        <taxon>Ecdysozoa</taxon>
        <taxon>Arthropoda</taxon>
        <taxon>Chelicerata</taxon>
        <taxon>Arachnida</taxon>
        <taxon>Acari</taxon>
        <taxon>Parasitiformes</taxon>
        <taxon>Ixodida</taxon>
        <taxon>Ixodoidea</taxon>
        <taxon>Ixodidae</taxon>
        <taxon>Ixodinae</taxon>
        <taxon>Ixodes</taxon>
    </lineage>
</organism>
<proteinExistence type="predicted"/>
<dbReference type="EMBL" id="GIFC01006044">
    <property type="protein sequence ID" value="MXU88127.1"/>
    <property type="molecule type" value="Transcribed_RNA"/>
</dbReference>
<reference evidence="2" key="1">
    <citation type="submission" date="2019-12" db="EMBL/GenBank/DDBJ databases">
        <title>An insight into the sialome of adult female Ixodes ricinus ticks feeding for 6 days.</title>
        <authorList>
            <person name="Perner J."/>
            <person name="Ribeiro J.M.C."/>
        </authorList>
    </citation>
    <scope>NUCLEOTIDE SEQUENCE</scope>
    <source>
        <strain evidence="2">Semi-engorged</strain>
        <tissue evidence="2">Salivary glands</tissue>
    </source>
</reference>
<sequence>MAIYLFICSARFVEAAAGVVHTYTHTYGSKKSFITQNESVESCNEKAASLQCRRMSRRKARVGVGINTKQVDMQGSVLGAGHPDDTRRLFLGRPEGVSLC</sequence>
<accession>A0A6B0UEW7</accession>
<protein>
    <submittedName>
        <fullName evidence="2">Putative secreted protein</fullName>
    </submittedName>
</protein>
<feature type="chain" id="PRO_5025656706" evidence="1">
    <location>
        <begin position="16"/>
        <end position="100"/>
    </location>
</feature>
<evidence type="ECO:0000256" key="1">
    <source>
        <dbReference type="SAM" id="SignalP"/>
    </source>
</evidence>
<keyword evidence="1" id="KW-0732">Signal</keyword>